<reference evidence="3" key="1">
    <citation type="submission" date="2023-12" db="EMBL/GenBank/DDBJ databases">
        <title>Novel species in genus Nocardioides.</title>
        <authorList>
            <person name="Zhou H."/>
        </authorList>
    </citation>
    <scope>NUCLEOTIDE SEQUENCE [LARGE SCALE GENOMIC DNA]</scope>
    <source>
        <strain evidence="3">HM61</strain>
    </source>
</reference>
<keyword evidence="3" id="KW-1185">Reference proteome</keyword>
<feature type="compositionally biased region" description="Basic and acidic residues" evidence="1">
    <location>
        <begin position="1"/>
        <end position="10"/>
    </location>
</feature>
<dbReference type="EMBL" id="CP141059">
    <property type="protein sequence ID" value="WQQ26348.1"/>
    <property type="molecule type" value="Genomic_DNA"/>
</dbReference>
<evidence type="ECO:0000313" key="2">
    <source>
        <dbReference type="EMBL" id="WQQ26348.1"/>
    </source>
</evidence>
<name>A0ABZ0ZS84_9ACTN</name>
<gene>
    <name evidence="2" type="ORF">SHK19_20605</name>
</gene>
<accession>A0ABZ0ZS84</accession>
<protein>
    <recommendedName>
        <fullName evidence="4">Tetracyclin repressor-like C-terminal domain-containing protein</fullName>
    </recommendedName>
</protein>
<dbReference type="RefSeq" id="WP_322937331.1">
    <property type="nucleotide sequence ID" value="NZ_CP141059.1"/>
</dbReference>
<sequence length="107" mass="11795">MSPDSRDQRVDVGPPLDPHAEPQLLATSILGERGRTLAMVRQFLAGQLRREQVSGDVAATVGVDMVAELMVRVTMSVLLTPSTLIDLDDEEQPRELARRYVVPMLKA</sequence>
<evidence type="ECO:0008006" key="4">
    <source>
        <dbReference type="Google" id="ProtNLM"/>
    </source>
</evidence>
<proteinExistence type="predicted"/>
<organism evidence="2 3">
    <name type="scientific">Nocardioides bizhenqiangii</name>
    <dbReference type="NCBI Taxonomy" id="3095076"/>
    <lineage>
        <taxon>Bacteria</taxon>
        <taxon>Bacillati</taxon>
        <taxon>Actinomycetota</taxon>
        <taxon>Actinomycetes</taxon>
        <taxon>Propionibacteriales</taxon>
        <taxon>Nocardioidaceae</taxon>
        <taxon>Nocardioides</taxon>
    </lineage>
</organism>
<feature type="region of interest" description="Disordered" evidence="1">
    <location>
        <begin position="1"/>
        <end position="23"/>
    </location>
</feature>
<dbReference type="Proteomes" id="UP001327225">
    <property type="component" value="Chromosome"/>
</dbReference>
<evidence type="ECO:0000313" key="3">
    <source>
        <dbReference type="Proteomes" id="UP001327225"/>
    </source>
</evidence>
<evidence type="ECO:0000256" key="1">
    <source>
        <dbReference type="SAM" id="MobiDB-lite"/>
    </source>
</evidence>